<comment type="similarity">
    <text evidence="1 5">Belongs to the peptidase S8 family.</text>
</comment>
<feature type="active site" description="Charge relay system" evidence="5">
    <location>
        <position position="289"/>
    </location>
</feature>
<keyword evidence="9" id="KW-1185">Reference proteome</keyword>
<dbReference type="OrthoDB" id="9768989at2"/>
<evidence type="ECO:0000256" key="4">
    <source>
        <dbReference type="ARBA" id="ARBA00022825"/>
    </source>
</evidence>
<dbReference type="PANTHER" id="PTHR43806">
    <property type="entry name" value="PEPTIDASE S8"/>
    <property type="match status" value="1"/>
</dbReference>
<dbReference type="KEGG" id="afy:BW247_12360"/>
<dbReference type="InterPro" id="IPR050131">
    <property type="entry name" value="Peptidase_S8_subtilisin-like"/>
</dbReference>
<dbReference type="InterPro" id="IPR000209">
    <property type="entry name" value="Peptidase_S8/S53_dom"/>
</dbReference>
<dbReference type="CDD" id="cd04847">
    <property type="entry name" value="Peptidases_S8_Subtilisin_like_2"/>
    <property type="match status" value="1"/>
</dbReference>
<evidence type="ECO:0000256" key="2">
    <source>
        <dbReference type="ARBA" id="ARBA00022670"/>
    </source>
</evidence>
<organism evidence="8 9">
    <name type="scientific">Acidihalobacter ferrooxydans</name>
    <dbReference type="NCBI Taxonomy" id="1765967"/>
    <lineage>
        <taxon>Bacteria</taxon>
        <taxon>Pseudomonadati</taxon>
        <taxon>Pseudomonadota</taxon>
        <taxon>Gammaproteobacteria</taxon>
        <taxon>Chromatiales</taxon>
        <taxon>Ectothiorhodospiraceae</taxon>
        <taxon>Acidihalobacter</taxon>
    </lineage>
</organism>
<gene>
    <name evidence="8" type="ORF">BW247_12360</name>
</gene>
<dbReference type="PANTHER" id="PTHR43806:SF11">
    <property type="entry name" value="CEREVISIN-RELATED"/>
    <property type="match status" value="1"/>
</dbReference>
<evidence type="ECO:0000256" key="3">
    <source>
        <dbReference type="ARBA" id="ARBA00022801"/>
    </source>
</evidence>
<feature type="active site" description="Charge relay system" evidence="5">
    <location>
        <position position="556"/>
    </location>
</feature>
<dbReference type="RefSeq" id="WP_076837408.1">
    <property type="nucleotide sequence ID" value="NZ_CP019434.1"/>
</dbReference>
<dbReference type="GO" id="GO:0004252">
    <property type="term" value="F:serine-type endopeptidase activity"/>
    <property type="evidence" value="ECO:0007669"/>
    <property type="project" value="UniProtKB-UniRule"/>
</dbReference>
<feature type="active site" description="Charge relay system" evidence="5">
    <location>
        <position position="323"/>
    </location>
</feature>
<evidence type="ECO:0000313" key="9">
    <source>
        <dbReference type="Proteomes" id="UP000243807"/>
    </source>
</evidence>
<evidence type="ECO:0000256" key="5">
    <source>
        <dbReference type="PROSITE-ProRule" id="PRU01240"/>
    </source>
</evidence>
<reference evidence="8 9" key="1">
    <citation type="submission" date="2017-01" db="EMBL/GenBank/DDBJ databases">
        <title>Draft sequence of Acidihalobacter ferrooxidans strain DSM 14175 (strain V8).</title>
        <authorList>
            <person name="Khaleque H.N."/>
            <person name="Ramsay J.P."/>
            <person name="Murphy R.J.T."/>
            <person name="Kaksonen A.H."/>
            <person name="Boxall N.J."/>
            <person name="Watkin E.L.J."/>
        </authorList>
    </citation>
    <scope>NUCLEOTIDE SEQUENCE [LARGE SCALE GENOMIC DNA]</scope>
    <source>
        <strain evidence="8 9">V8</strain>
    </source>
</reference>
<proteinExistence type="inferred from homology"/>
<dbReference type="Gene3D" id="3.40.50.200">
    <property type="entry name" value="Peptidase S8/S53 domain"/>
    <property type="match status" value="1"/>
</dbReference>
<evidence type="ECO:0000313" key="8">
    <source>
        <dbReference type="EMBL" id="APZ43778.1"/>
    </source>
</evidence>
<protein>
    <recommendedName>
        <fullName evidence="7">Peptidase S8/S53 domain-containing protein</fullName>
    </recommendedName>
</protein>
<keyword evidence="2 5" id="KW-0645">Protease</keyword>
<name>A0A1P8UIW8_9GAMM</name>
<dbReference type="Proteomes" id="UP000243807">
    <property type="component" value="Chromosome"/>
</dbReference>
<evidence type="ECO:0000259" key="7">
    <source>
        <dbReference type="Pfam" id="PF00082"/>
    </source>
</evidence>
<accession>A0A1P8UIW8</accession>
<evidence type="ECO:0000256" key="6">
    <source>
        <dbReference type="SAM" id="MobiDB-lite"/>
    </source>
</evidence>
<sequence>MAEEGSQPKRHFILSDTATPEPFRRPGGGGGGQIVPHRDRQAHGGALLQQVEGLKPELEQARALQQESGMEDGFGLQIEFESFPDIELAFESLAAERSGIELLNVRHEEHKTLASVFVPEGKLHILENKIKAYLEKDTAKGEPKHQKLIDAIRSIRVASIRSLWTDAPEVFPSEADEALWWEVWLPVRGDRLGVVEQFRQLAQGLDFRVAKGQIEFPERTVVLVYGTLEQMQRSVLTLNSIAELRRAKETADFFDSLPPEEQPQWVDDLLQRMTVPGEGAAVPHICLLDTGVNIAHPLLAPAIRAEDTHTVEPGWGTDDQEGHGTEMAGLALLGDLTHILDASGPVELGHRLESVKLLNRNHGNAGDPQYHGYLTIQAVSRPEITAPERQRVFSMAITARDARDRGRPSAWSATLDRLAVDYESQGETSRLFVVSAGNVDDPAAWTEYPHSNTSDGIHDPGQAWNVLTVGASTELIHITEPDAHDYQPIAPAGGLSPFSTTSQSWAPHLPLKPDVVFEGGNAGKDALGAAWMHSLSLLTTNSDIGERLFTTTRATSAATALAARMAAQLMAAYPELRPETIRGLMVHSAEWTPAMKQQFLSHPANPSKSEVAFLVRHCGFGQPDLSRALWSVENSLTLICEDSLQPFMREQGKEPKLRDMNLHRLPWPLEELEALGETEVEMRVTLSYFIEPNPSARGVKSRYRYESHGLRFDVKRPLESEEEFRHRINLAARDAEEGTRTNTGNDSHWVLGTQNRHRGSVHSDIWRGPAADLASRGVLAVYPVSGWWKTRPKLERYDQRAPYSLLISIRAPEVDVELYTAIENRVAVMVEA</sequence>
<dbReference type="InterPro" id="IPR036852">
    <property type="entry name" value="Peptidase_S8/S53_dom_sf"/>
</dbReference>
<feature type="region of interest" description="Disordered" evidence="6">
    <location>
        <begin position="1"/>
        <end position="38"/>
    </location>
</feature>
<dbReference type="AlphaFoldDB" id="A0A1P8UIW8"/>
<dbReference type="GO" id="GO:0006508">
    <property type="term" value="P:proteolysis"/>
    <property type="evidence" value="ECO:0007669"/>
    <property type="project" value="UniProtKB-KW"/>
</dbReference>
<dbReference type="Pfam" id="PF00082">
    <property type="entry name" value="Peptidase_S8"/>
    <property type="match status" value="1"/>
</dbReference>
<dbReference type="EMBL" id="CP019434">
    <property type="protein sequence ID" value="APZ43778.1"/>
    <property type="molecule type" value="Genomic_DNA"/>
</dbReference>
<keyword evidence="3 5" id="KW-0378">Hydrolase</keyword>
<dbReference type="STRING" id="1765967.BW247_12360"/>
<dbReference type="PROSITE" id="PS51892">
    <property type="entry name" value="SUBTILASE"/>
    <property type="match status" value="1"/>
</dbReference>
<dbReference type="SUPFAM" id="SSF52743">
    <property type="entry name" value="Subtilisin-like"/>
    <property type="match status" value="1"/>
</dbReference>
<evidence type="ECO:0000256" key="1">
    <source>
        <dbReference type="ARBA" id="ARBA00011073"/>
    </source>
</evidence>
<feature type="domain" description="Peptidase S8/S53" evidence="7">
    <location>
        <begin position="285"/>
        <end position="621"/>
    </location>
</feature>
<dbReference type="InterPro" id="IPR034074">
    <property type="entry name" value="Y4bN_pept_dom"/>
</dbReference>
<keyword evidence="4 5" id="KW-0720">Serine protease</keyword>